<keyword evidence="3" id="KW-1185">Reference proteome</keyword>
<dbReference type="RefSeq" id="WP_116016676.1">
    <property type="nucleotide sequence ID" value="NZ_QUOT01000001.1"/>
</dbReference>
<keyword evidence="1" id="KW-1133">Transmembrane helix</keyword>
<dbReference type="Proteomes" id="UP000256899">
    <property type="component" value="Unassembled WGS sequence"/>
</dbReference>
<dbReference type="AlphaFoldDB" id="A0A3E0U681"/>
<feature type="transmembrane region" description="Helical" evidence="1">
    <location>
        <begin position="192"/>
        <end position="213"/>
    </location>
</feature>
<gene>
    <name evidence="2" type="ORF">DXX94_13570</name>
</gene>
<comment type="caution">
    <text evidence="2">The sequence shown here is derived from an EMBL/GenBank/DDBJ whole genome shotgun (WGS) entry which is preliminary data.</text>
</comment>
<keyword evidence="1" id="KW-0812">Transmembrane</keyword>
<feature type="transmembrane region" description="Helical" evidence="1">
    <location>
        <begin position="126"/>
        <end position="147"/>
    </location>
</feature>
<feature type="transmembrane region" description="Helical" evidence="1">
    <location>
        <begin position="39"/>
        <end position="62"/>
    </location>
</feature>
<proteinExistence type="predicted"/>
<dbReference type="InterPro" id="IPR018750">
    <property type="entry name" value="DUF2306_membrane"/>
</dbReference>
<organism evidence="2 3">
    <name type="scientific">Thalassotalea euphylliae</name>
    <dbReference type="NCBI Taxonomy" id="1655234"/>
    <lineage>
        <taxon>Bacteria</taxon>
        <taxon>Pseudomonadati</taxon>
        <taxon>Pseudomonadota</taxon>
        <taxon>Gammaproteobacteria</taxon>
        <taxon>Alteromonadales</taxon>
        <taxon>Colwelliaceae</taxon>
        <taxon>Thalassotalea</taxon>
    </lineage>
</organism>
<evidence type="ECO:0000313" key="3">
    <source>
        <dbReference type="Proteomes" id="UP000256899"/>
    </source>
</evidence>
<dbReference type="Pfam" id="PF10067">
    <property type="entry name" value="DUF2306"/>
    <property type="match status" value="1"/>
</dbReference>
<evidence type="ECO:0000313" key="2">
    <source>
        <dbReference type="EMBL" id="REL31665.1"/>
    </source>
</evidence>
<accession>A0A3E0U681</accession>
<feature type="transmembrane region" description="Helical" evidence="1">
    <location>
        <begin position="92"/>
        <end position="114"/>
    </location>
</feature>
<protein>
    <submittedName>
        <fullName evidence="2">DUF2306 domain-containing protein</fullName>
    </submittedName>
</protein>
<feature type="transmembrane region" description="Helical" evidence="1">
    <location>
        <begin position="228"/>
        <end position="250"/>
    </location>
</feature>
<name>A0A3E0U681_9GAMM</name>
<sequence length="300" mass="34050">MENTRSHDSSSAIKITDSNNVTKVSPAKIADRALKYSSVFWFISILLGQWFFFYYIFAFYGFSVINDNMEIWNRWEAMGAKPYHVGDFSGNLAFAAHAIGAGIVAFGGILQLIPKLRSTFPRFHKINGYVYLITVFCLAISGFYLVWVRDPDPINSSGIGTTINGFLILLFAYFTVRNAINKDIKTHRKWALRLFVVSNAQWTLRVGTFSYLITGNLLGTKPAFGDLFFSLWTFGCYLLPLAVLQLYFYATEKHSQAIWHSYWNIATSTLLFVLTILMVIGMVGFTPFLLSVINNEEISF</sequence>
<dbReference type="EMBL" id="QUOT01000001">
    <property type="protein sequence ID" value="REL31665.1"/>
    <property type="molecule type" value="Genomic_DNA"/>
</dbReference>
<evidence type="ECO:0000256" key="1">
    <source>
        <dbReference type="SAM" id="Phobius"/>
    </source>
</evidence>
<feature type="transmembrane region" description="Helical" evidence="1">
    <location>
        <begin position="159"/>
        <end position="180"/>
    </location>
</feature>
<reference evidence="3" key="1">
    <citation type="submission" date="2018-08" db="EMBL/GenBank/DDBJ databases">
        <title>Thalassotalea euphylliae genome.</title>
        <authorList>
            <person name="Summers S."/>
            <person name="Rice S.A."/>
            <person name="Freckelton M.L."/>
            <person name="Nedved B.T."/>
            <person name="Hadfield M.G."/>
        </authorList>
    </citation>
    <scope>NUCLEOTIDE SEQUENCE [LARGE SCALE GENOMIC DNA]</scope>
    <source>
        <strain evidence="3">H3</strain>
    </source>
</reference>
<keyword evidence="1" id="KW-0472">Membrane</keyword>
<feature type="transmembrane region" description="Helical" evidence="1">
    <location>
        <begin position="262"/>
        <end position="290"/>
    </location>
</feature>